<proteinExistence type="predicted"/>
<name>A6GJG6_9BACT</name>
<gene>
    <name evidence="1" type="ORF">PPSIR1_14440</name>
</gene>
<comment type="caution">
    <text evidence="1">The sequence shown here is derived from an EMBL/GenBank/DDBJ whole genome shotgun (WGS) entry which is preliminary data.</text>
</comment>
<organism evidence="1 2">
    <name type="scientific">Plesiocystis pacifica SIR-1</name>
    <dbReference type="NCBI Taxonomy" id="391625"/>
    <lineage>
        <taxon>Bacteria</taxon>
        <taxon>Pseudomonadati</taxon>
        <taxon>Myxococcota</taxon>
        <taxon>Polyangia</taxon>
        <taxon>Nannocystales</taxon>
        <taxon>Nannocystaceae</taxon>
        <taxon>Plesiocystis</taxon>
    </lineage>
</organism>
<accession>A6GJG6</accession>
<reference evidence="1 2" key="1">
    <citation type="submission" date="2007-06" db="EMBL/GenBank/DDBJ databases">
        <authorList>
            <person name="Shimkets L."/>
            <person name="Ferriera S."/>
            <person name="Johnson J."/>
            <person name="Kravitz S."/>
            <person name="Beeson K."/>
            <person name="Sutton G."/>
            <person name="Rogers Y.-H."/>
            <person name="Friedman R."/>
            <person name="Frazier M."/>
            <person name="Venter J.C."/>
        </authorList>
    </citation>
    <scope>NUCLEOTIDE SEQUENCE [LARGE SCALE GENOMIC DNA]</scope>
    <source>
        <strain evidence="1 2">SIR-1</strain>
    </source>
</reference>
<protein>
    <submittedName>
        <fullName evidence="1">Uncharacterized protein</fullName>
    </submittedName>
</protein>
<dbReference type="AlphaFoldDB" id="A6GJG6"/>
<dbReference type="Proteomes" id="UP000005801">
    <property type="component" value="Unassembled WGS sequence"/>
</dbReference>
<keyword evidence="2" id="KW-1185">Reference proteome</keyword>
<dbReference type="EMBL" id="ABCS01000157">
    <property type="protein sequence ID" value="EDM73981.1"/>
    <property type="molecule type" value="Genomic_DNA"/>
</dbReference>
<sequence>MDAYEEHVLGRLAADYRLESARDALAGLDEELRPAATAVFVEQVLTRLRRS</sequence>
<evidence type="ECO:0000313" key="1">
    <source>
        <dbReference type="EMBL" id="EDM73981.1"/>
    </source>
</evidence>
<dbReference type="RefSeq" id="WP_006976852.1">
    <property type="nucleotide sequence ID" value="NZ_ABCS01000157.1"/>
</dbReference>
<evidence type="ECO:0000313" key="2">
    <source>
        <dbReference type="Proteomes" id="UP000005801"/>
    </source>
</evidence>